<dbReference type="eggNOG" id="COG0810">
    <property type="taxonomic scope" value="Bacteria"/>
</dbReference>
<dbReference type="Pfam" id="PF03544">
    <property type="entry name" value="TonB_C"/>
    <property type="match status" value="1"/>
</dbReference>
<organism evidence="6 7">
    <name type="scientific">Hyphomonas polymorpha PS728</name>
    <dbReference type="NCBI Taxonomy" id="1280954"/>
    <lineage>
        <taxon>Bacteria</taxon>
        <taxon>Pseudomonadati</taxon>
        <taxon>Pseudomonadota</taxon>
        <taxon>Alphaproteobacteria</taxon>
        <taxon>Hyphomonadales</taxon>
        <taxon>Hyphomonadaceae</taxon>
        <taxon>Hyphomonas</taxon>
    </lineage>
</organism>
<proteinExistence type="predicted"/>
<comment type="caution">
    <text evidence="6">The sequence shown here is derived from an EMBL/GenBank/DDBJ whole genome shotgun (WGS) entry which is preliminary data.</text>
</comment>
<evidence type="ECO:0000313" key="6">
    <source>
        <dbReference type="EMBL" id="KCZ98266.1"/>
    </source>
</evidence>
<dbReference type="EMBL" id="ARYM01000012">
    <property type="protein sequence ID" value="KCZ98266.1"/>
    <property type="molecule type" value="Genomic_DNA"/>
</dbReference>
<evidence type="ECO:0000256" key="3">
    <source>
        <dbReference type="ARBA" id="ARBA00022989"/>
    </source>
</evidence>
<evidence type="ECO:0000256" key="4">
    <source>
        <dbReference type="ARBA" id="ARBA00023136"/>
    </source>
</evidence>
<keyword evidence="2" id="KW-0812">Transmembrane</keyword>
<dbReference type="Gene3D" id="3.30.1150.10">
    <property type="match status" value="1"/>
</dbReference>
<comment type="subcellular location">
    <subcellularLocation>
        <location evidence="1">Membrane</location>
        <topology evidence="1">Single-pass membrane protein</topology>
    </subcellularLocation>
</comment>
<feature type="domain" description="TonB C-terminal" evidence="5">
    <location>
        <begin position="1"/>
        <end position="84"/>
    </location>
</feature>
<dbReference type="GO" id="GO:0055085">
    <property type="term" value="P:transmembrane transport"/>
    <property type="evidence" value="ECO:0007669"/>
    <property type="project" value="InterPro"/>
</dbReference>
<evidence type="ECO:0000256" key="1">
    <source>
        <dbReference type="ARBA" id="ARBA00004167"/>
    </source>
</evidence>
<sequence>MPSYPVGAARVMLQGYCEVEFSVDTRGRTSNIHPRCSHPEFCASATAAMEEVRFMPGRRDGRIVQRNNVVYPLEYRIEGMPDPIPDRTELKGCVDPLVS</sequence>
<keyword evidence="3" id="KW-1133">Transmembrane helix</keyword>
<accession>A0A062VJM4</accession>
<reference evidence="6 7" key="1">
    <citation type="journal article" date="2014" name="Antonie Van Leeuwenhoek">
        <title>Hyphomonas beringensis sp. nov. and Hyphomonas chukchiensis sp. nov., isolated from surface seawater of the Bering Sea and Chukchi Sea.</title>
        <authorList>
            <person name="Li C."/>
            <person name="Lai Q."/>
            <person name="Li G."/>
            <person name="Dong C."/>
            <person name="Wang J."/>
            <person name="Liao Y."/>
            <person name="Shao Z."/>
        </authorList>
    </citation>
    <scope>NUCLEOTIDE SEQUENCE [LARGE SCALE GENOMIC DNA]</scope>
    <source>
        <strain evidence="6 7">PS728</strain>
    </source>
</reference>
<name>A0A062VJM4_9PROT</name>
<dbReference type="AlphaFoldDB" id="A0A062VJM4"/>
<dbReference type="PATRIC" id="fig|1280954.3.peg.2371"/>
<dbReference type="InterPro" id="IPR037682">
    <property type="entry name" value="TonB_C"/>
</dbReference>
<evidence type="ECO:0000313" key="7">
    <source>
        <dbReference type="Proteomes" id="UP000027100"/>
    </source>
</evidence>
<protein>
    <submittedName>
        <fullName evidence="6">TonB family protein</fullName>
    </submittedName>
</protein>
<evidence type="ECO:0000256" key="2">
    <source>
        <dbReference type="ARBA" id="ARBA00022692"/>
    </source>
</evidence>
<dbReference type="InterPro" id="IPR006260">
    <property type="entry name" value="TonB/TolA_C"/>
</dbReference>
<evidence type="ECO:0000259" key="5">
    <source>
        <dbReference type="PROSITE" id="PS52015"/>
    </source>
</evidence>
<keyword evidence="7" id="KW-1185">Reference proteome</keyword>
<dbReference type="PROSITE" id="PS52015">
    <property type="entry name" value="TONB_CTD"/>
    <property type="match status" value="1"/>
</dbReference>
<keyword evidence="4" id="KW-0472">Membrane</keyword>
<dbReference type="GO" id="GO:0016020">
    <property type="term" value="C:membrane"/>
    <property type="evidence" value="ECO:0007669"/>
    <property type="project" value="UniProtKB-SubCell"/>
</dbReference>
<gene>
    <name evidence="6" type="ORF">HPO_11704</name>
</gene>
<dbReference type="STRING" id="1280954.HPO_11704"/>
<dbReference type="NCBIfam" id="TIGR01352">
    <property type="entry name" value="tonB_Cterm"/>
    <property type="match status" value="1"/>
</dbReference>
<dbReference type="Proteomes" id="UP000027100">
    <property type="component" value="Unassembled WGS sequence"/>
</dbReference>
<dbReference type="SUPFAM" id="SSF74653">
    <property type="entry name" value="TolA/TonB C-terminal domain"/>
    <property type="match status" value="1"/>
</dbReference>